<evidence type="ECO:0000313" key="2">
    <source>
        <dbReference type="RefSeq" id="XP_073920507.1"/>
    </source>
</evidence>
<protein>
    <submittedName>
        <fullName evidence="2">Melanoma-associated antigen 10-like</fullName>
    </submittedName>
</protein>
<name>A0AC58LTM3_CASCN</name>
<evidence type="ECO:0000313" key="1">
    <source>
        <dbReference type="Proteomes" id="UP001732720"/>
    </source>
</evidence>
<sequence>MMPHGQKSQQSKPVESTQTQRETPGLMGMQVSMAEEEGATVTTSSSSTILIPVTPREVPGTGTLCHPQSLQGAPSLSNAIISTPLRQFNQGASSQVGQGLFSQHNLVGPATLLRDTVSLVSLLLMKYQMKELVTKAEMLSHVINHQDYFPTIFRRASERMQLVFGIDLKEVDPSNQSYVLVTSLGLTYDGMLSDVQGMPKTGLLIIVLGVIFMEGNHASEEVVWEMLSMMGVCAERDHYIYGNSRRLVTEDFVQEQYLEYQQVPYSNPARYEFLWGPRAYAETSKMKVLEHWAKVSGGNPRSFPSLYEEALRDREGAQE</sequence>
<reference evidence="2" key="1">
    <citation type="submission" date="2025-08" db="UniProtKB">
        <authorList>
            <consortium name="RefSeq"/>
        </authorList>
    </citation>
    <scope>IDENTIFICATION</scope>
</reference>
<dbReference type="Proteomes" id="UP001732720">
    <property type="component" value="Chromosome X"/>
</dbReference>
<proteinExistence type="predicted"/>
<gene>
    <name evidence="2" type="primary">LOC109675619</name>
</gene>
<accession>A0AC58LTM3</accession>
<organism evidence="1 2">
    <name type="scientific">Castor canadensis</name>
    <name type="common">American beaver</name>
    <dbReference type="NCBI Taxonomy" id="51338"/>
    <lineage>
        <taxon>Eukaryota</taxon>
        <taxon>Metazoa</taxon>
        <taxon>Chordata</taxon>
        <taxon>Craniata</taxon>
        <taxon>Vertebrata</taxon>
        <taxon>Euteleostomi</taxon>
        <taxon>Mammalia</taxon>
        <taxon>Eutheria</taxon>
        <taxon>Euarchontoglires</taxon>
        <taxon>Glires</taxon>
        <taxon>Rodentia</taxon>
        <taxon>Castorimorpha</taxon>
        <taxon>Castoridae</taxon>
        <taxon>Castor</taxon>
    </lineage>
</organism>
<dbReference type="RefSeq" id="XP_073920507.1">
    <property type="nucleotide sequence ID" value="XM_074064406.1"/>
</dbReference>
<keyword evidence="1" id="KW-1185">Reference proteome</keyword>